<dbReference type="InterPro" id="IPR036388">
    <property type="entry name" value="WH-like_DNA-bd_sf"/>
</dbReference>
<reference evidence="4 5" key="1">
    <citation type="submission" date="2018-05" db="EMBL/GenBank/DDBJ databases">
        <title>Genomic Encyclopedia of Type Strains, Phase IV (KMG-IV): sequencing the most valuable type-strain genomes for metagenomic binning, comparative biology and taxonomic classification.</title>
        <authorList>
            <person name="Goeker M."/>
        </authorList>
    </citation>
    <scope>NUCLEOTIDE SEQUENCE [LARGE SCALE GENOMIC DNA]</scope>
    <source>
        <strain evidence="4 5">DSM 23606</strain>
    </source>
</reference>
<accession>A0A317MY59</accession>
<dbReference type="Gene3D" id="1.10.10.10">
    <property type="entry name" value="Winged helix-like DNA-binding domain superfamily/Winged helix DNA-binding domain"/>
    <property type="match status" value="1"/>
</dbReference>
<dbReference type="SUPFAM" id="SSF102405">
    <property type="entry name" value="MCP/YpsA-like"/>
    <property type="match status" value="1"/>
</dbReference>
<dbReference type="InterPro" id="IPR003488">
    <property type="entry name" value="DprA"/>
</dbReference>
<feature type="domain" description="Smf/DprA SLOG" evidence="2">
    <location>
        <begin position="77"/>
        <end position="286"/>
    </location>
</feature>
<keyword evidence="5" id="KW-1185">Reference proteome</keyword>
<gene>
    <name evidence="4" type="ORF">C7443_102250</name>
</gene>
<proteinExistence type="inferred from homology"/>
<comment type="similarity">
    <text evidence="1">Belongs to the DprA/Smf family.</text>
</comment>
<protein>
    <submittedName>
        <fullName evidence="4">DNA protecting protein DprA</fullName>
    </submittedName>
</protein>
<feature type="domain" description="DprA winged helix" evidence="3">
    <location>
        <begin position="311"/>
        <end position="367"/>
    </location>
</feature>
<comment type="caution">
    <text evidence="4">The sequence shown here is derived from an EMBL/GenBank/DDBJ whole genome shotgun (WGS) entry which is preliminary data.</text>
</comment>
<dbReference type="AlphaFoldDB" id="A0A317MY59"/>
<sequence>MDALTASLLLARAPGVGPARFGALLARHGSAAAALAAGREAWRGAGVPEAGCAVLAAADPAGIEADLAWAQRPGNHLLCLGAAGYPPQLAAIADPPPLLWVHGDIGLLSDPQLAIVGTRRPTRSGRDDAHAFAGGLAAHGLAITSGLALGVDGAAHAGALAAGGRTLAVLGTGLDRVYPARHRDLAHAIADAQGALISEFPLGMPPLAENFPRRNRIIAGLSLGVLVVEAALQSGSLITARLAAEQGREVFALPGSIHNPLTRGCHALIREGAKLVETADEILGELAPHLHAALRTPLPAPAVEAAAASLPTPGQLDDDYRNLLDSMGNDPSSVDLLVQRSGLTAEVVSSMLLILELDGYVSSAPGGLFVRLV</sequence>
<dbReference type="Gene3D" id="3.40.50.450">
    <property type="match status" value="1"/>
</dbReference>
<evidence type="ECO:0000313" key="4">
    <source>
        <dbReference type="EMBL" id="PWV64600.1"/>
    </source>
</evidence>
<dbReference type="Pfam" id="PF21102">
    <property type="entry name" value="DprA_N"/>
    <property type="match status" value="1"/>
</dbReference>
<dbReference type="NCBIfam" id="TIGR00732">
    <property type="entry name" value="dprA"/>
    <property type="match status" value="1"/>
</dbReference>
<name>A0A317MY59_9GAMM</name>
<dbReference type="OrthoDB" id="9785707at2"/>
<dbReference type="GO" id="GO:0009294">
    <property type="term" value="P:DNA-mediated transformation"/>
    <property type="evidence" value="ECO:0007669"/>
    <property type="project" value="InterPro"/>
</dbReference>
<dbReference type="Proteomes" id="UP000246569">
    <property type="component" value="Unassembled WGS sequence"/>
</dbReference>
<organism evidence="4 5">
    <name type="scientific">Plasticicumulans acidivorans</name>
    <dbReference type="NCBI Taxonomy" id="886464"/>
    <lineage>
        <taxon>Bacteria</taxon>
        <taxon>Pseudomonadati</taxon>
        <taxon>Pseudomonadota</taxon>
        <taxon>Gammaproteobacteria</taxon>
        <taxon>Candidatus Competibacteraceae</taxon>
        <taxon>Plasticicumulans</taxon>
    </lineage>
</organism>
<evidence type="ECO:0000259" key="3">
    <source>
        <dbReference type="Pfam" id="PF17782"/>
    </source>
</evidence>
<dbReference type="PANTHER" id="PTHR43022:SF1">
    <property type="entry name" value="PROTEIN SMF"/>
    <property type="match status" value="1"/>
</dbReference>
<dbReference type="Pfam" id="PF17782">
    <property type="entry name" value="WHD_DprA"/>
    <property type="match status" value="1"/>
</dbReference>
<dbReference type="PANTHER" id="PTHR43022">
    <property type="entry name" value="PROTEIN SMF"/>
    <property type="match status" value="1"/>
</dbReference>
<dbReference type="InterPro" id="IPR057666">
    <property type="entry name" value="DrpA_SLOG"/>
</dbReference>
<dbReference type="RefSeq" id="WP_110017246.1">
    <property type="nucleotide sequence ID" value="NZ_QGTJ01000002.1"/>
</dbReference>
<dbReference type="InterPro" id="IPR041614">
    <property type="entry name" value="DprA_WH"/>
</dbReference>
<dbReference type="EMBL" id="QGTJ01000002">
    <property type="protein sequence ID" value="PWV64600.1"/>
    <property type="molecule type" value="Genomic_DNA"/>
</dbReference>
<evidence type="ECO:0000259" key="2">
    <source>
        <dbReference type="Pfam" id="PF02481"/>
    </source>
</evidence>
<dbReference type="Pfam" id="PF02481">
    <property type="entry name" value="DNA_processg_A"/>
    <property type="match status" value="1"/>
</dbReference>
<evidence type="ECO:0000313" key="5">
    <source>
        <dbReference type="Proteomes" id="UP000246569"/>
    </source>
</evidence>
<evidence type="ECO:0000256" key="1">
    <source>
        <dbReference type="ARBA" id="ARBA00006525"/>
    </source>
</evidence>